<dbReference type="PANTHER" id="PTHR32309:SF13">
    <property type="entry name" value="FERRIC ENTEROBACTIN TRANSPORT PROTEIN FEPE"/>
    <property type="match status" value="1"/>
</dbReference>
<evidence type="ECO:0000256" key="1">
    <source>
        <dbReference type="ARBA" id="ARBA00007316"/>
    </source>
</evidence>
<protein>
    <recommendedName>
        <fullName evidence="2">non-specific protein-tyrosine kinase</fullName>
        <ecNumber evidence="2">2.7.10.2</ecNumber>
    </recommendedName>
</protein>
<dbReference type="GO" id="GO:0005886">
    <property type="term" value="C:plasma membrane"/>
    <property type="evidence" value="ECO:0007669"/>
    <property type="project" value="UniProtKB-ARBA"/>
</dbReference>
<dbReference type="AlphaFoldDB" id="A0A431UPW4"/>
<accession>A0A431UPW4</accession>
<name>A0A431UPW4_9BACI</name>
<evidence type="ECO:0000256" key="3">
    <source>
        <dbReference type="ARBA" id="ARBA00022679"/>
    </source>
</evidence>
<dbReference type="CDD" id="cd05387">
    <property type="entry name" value="BY-kinase"/>
    <property type="match status" value="1"/>
</dbReference>
<evidence type="ECO:0000256" key="2">
    <source>
        <dbReference type="ARBA" id="ARBA00011903"/>
    </source>
</evidence>
<dbReference type="EC" id="2.7.10.2" evidence="2"/>
<evidence type="ECO:0000256" key="8">
    <source>
        <dbReference type="ARBA" id="ARBA00051245"/>
    </source>
</evidence>
<dbReference type="RefSeq" id="WP_126294786.1">
    <property type="nucleotide sequence ID" value="NZ_CP155468.1"/>
</dbReference>
<dbReference type="EMBL" id="RXNR01000034">
    <property type="protein sequence ID" value="RTQ92085.1"/>
    <property type="molecule type" value="Genomic_DNA"/>
</dbReference>
<dbReference type="Proteomes" id="UP000276349">
    <property type="component" value="Unassembled WGS sequence"/>
</dbReference>
<evidence type="ECO:0000256" key="6">
    <source>
        <dbReference type="ARBA" id="ARBA00022840"/>
    </source>
</evidence>
<dbReference type="InterPro" id="IPR050445">
    <property type="entry name" value="Bact_polysacc_biosynth/exp"/>
</dbReference>
<dbReference type="GO" id="GO:0004715">
    <property type="term" value="F:non-membrane spanning protein tyrosine kinase activity"/>
    <property type="evidence" value="ECO:0007669"/>
    <property type="project" value="UniProtKB-EC"/>
</dbReference>
<evidence type="ECO:0000256" key="5">
    <source>
        <dbReference type="ARBA" id="ARBA00022777"/>
    </source>
</evidence>
<organism evidence="10 11">
    <name type="scientific">Lysinibacillus telephonicus</name>
    <dbReference type="NCBI Taxonomy" id="1714840"/>
    <lineage>
        <taxon>Bacteria</taxon>
        <taxon>Bacillati</taxon>
        <taxon>Bacillota</taxon>
        <taxon>Bacilli</taxon>
        <taxon>Bacillales</taxon>
        <taxon>Bacillaceae</taxon>
        <taxon>Lysinibacillus</taxon>
    </lineage>
</organism>
<dbReference type="PANTHER" id="PTHR32309">
    <property type="entry name" value="TYROSINE-PROTEIN KINASE"/>
    <property type="match status" value="1"/>
</dbReference>
<dbReference type="OrthoDB" id="9794577at2"/>
<keyword evidence="4" id="KW-0547">Nucleotide-binding</keyword>
<keyword evidence="5 10" id="KW-0418">Kinase</keyword>
<comment type="similarity">
    <text evidence="1">Belongs to the CpsD/CapB family.</text>
</comment>
<keyword evidence="7" id="KW-0829">Tyrosine-protein kinase</keyword>
<dbReference type="GO" id="GO:0042802">
    <property type="term" value="F:identical protein binding"/>
    <property type="evidence" value="ECO:0007669"/>
    <property type="project" value="UniProtKB-ARBA"/>
</dbReference>
<dbReference type="SUPFAM" id="SSF52540">
    <property type="entry name" value="P-loop containing nucleoside triphosphate hydrolases"/>
    <property type="match status" value="1"/>
</dbReference>
<comment type="catalytic activity">
    <reaction evidence="8">
        <text>L-tyrosyl-[protein] + ATP = O-phospho-L-tyrosyl-[protein] + ADP + H(+)</text>
        <dbReference type="Rhea" id="RHEA:10596"/>
        <dbReference type="Rhea" id="RHEA-COMP:10136"/>
        <dbReference type="Rhea" id="RHEA-COMP:20101"/>
        <dbReference type="ChEBI" id="CHEBI:15378"/>
        <dbReference type="ChEBI" id="CHEBI:30616"/>
        <dbReference type="ChEBI" id="CHEBI:46858"/>
        <dbReference type="ChEBI" id="CHEBI:61978"/>
        <dbReference type="ChEBI" id="CHEBI:456216"/>
        <dbReference type="EC" id="2.7.10.2"/>
    </reaction>
</comment>
<keyword evidence="6" id="KW-0067">ATP-binding</keyword>
<reference evidence="10 11" key="1">
    <citation type="submission" date="2018-12" db="EMBL/GenBank/DDBJ databases">
        <authorList>
            <person name="Yu L."/>
        </authorList>
    </citation>
    <scope>NUCLEOTIDE SEQUENCE [LARGE SCALE GENOMIC DNA]</scope>
    <source>
        <strain evidence="10 11">S5H2222</strain>
    </source>
</reference>
<comment type="caution">
    <text evidence="10">The sequence shown here is derived from an EMBL/GenBank/DDBJ whole genome shotgun (WGS) entry which is preliminary data.</text>
</comment>
<dbReference type="FunFam" id="3.40.50.300:FF:000527">
    <property type="entry name" value="Tyrosine-protein kinase etk"/>
    <property type="match status" value="1"/>
</dbReference>
<dbReference type="InterPro" id="IPR005702">
    <property type="entry name" value="Wzc-like_C"/>
</dbReference>
<gene>
    <name evidence="10" type="ORF">EKG35_12415</name>
</gene>
<dbReference type="NCBIfam" id="TIGR01007">
    <property type="entry name" value="eps_fam"/>
    <property type="match status" value="1"/>
</dbReference>
<dbReference type="InterPro" id="IPR025669">
    <property type="entry name" value="AAA_dom"/>
</dbReference>
<evidence type="ECO:0000259" key="9">
    <source>
        <dbReference type="Pfam" id="PF13614"/>
    </source>
</evidence>
<feature type="domain" description="AAA" evidence="9">
    <location>
        <begin position="58"/>
        <end position="179"/>
    </location>
</feature>
<dbReference type="InterPro" id="IPR027417">
    <property type="entry name" value="P-loop_NTPase"/>
</dbReference>
<evidence type="ECO:0000313" key="10">
    <source>
        <dbReference type="EMBL" id="RTQ92085.1"/>
    </source>
</evidence>
<dbReference type="GO" id="GO:0005524">
    <property type="term" value="F:ATP binding"/>
    <property type="evidence" value="ECO:0007669"/>
    <property type="project" value="UniProtKB-KW"/>
</dbReference>
<sequence length="238" mass="26973">MFKKKKKRRKLSTMPRILVTLSDNYSFVSEQFRTIRTNITFSMSIDDQKTLLITSSIPGEGKTTNAANIAIVFAQEGKKVLLIDADMRKPTLHLTFNILNLEGFSTILARKKQYYEVIQNTSVEDLFIIPSGPIPPNPAELLSSKALDDILNEIKKYYDVIIFDAPPLLSVTDSQILANKTDGTVLIINSGSTEKEDVLKSKEILLASRANILGVVLNNYKIPRNNYYRYQYAYIEKQ</sequence>
<dbReference type="Gene3D" id="3.40.50.300">
    <property type="entry name" value="P-loop containing nucleotide triphosphate hydrolases"/>
    <property type="match status" value="1"/>
</dbReference>
<evidence type="ECO:0000256" key="4">
    <source>
        <dbReference type="ARBA" id="ARBA00022741"/>
    </source>
</evidence>
<keyword evidence="3 10" id="KW-0808">Transferase</keyword>
<keyword evidence="11" id="KW-1185">Reference proteome</keyword>
<proteinExistence type="inferred from homology"/>
<evidence type="ECO:0000256" key="7">
    <source>
        <dbReference type="ARBA" id="ARBA00023137"/>
    </source>
</evidence>
<evidence type="ECO:0000313" key="11">
    <source>
        <dbReference type="Proteomes" id="UP000276349"/>
    </source>
</evidence>
<dbReference type="Pfam" id="PF13614">
    <property type="entry name" value="AAA_31"/>
    <property type="match status" value="1"/>
</dbReference>